<dbReference type="Proteomes" id="UP000789525">
    <property type="component" value="Unassembled WGS sequence"/>
</dbReference>
<accession>A0ACA9R1I0</accession>
<dbReference type="EMBL" id="CAJVPT010066291">
    <property type="protein sequence ID" value="CAG8773166.1"/>
    <property type="molecule type" value="Genomic_DNA"/>
</dbReference>
<evidence type="ECO:0000313" key="1">
    <source>
        <dbReference type="EMBL" id="CAG8773166.1"/>
    </source>
</evidence>
<evidence type="ECO:0000313" key="2">
    <source>
        <dbReference type="Proteomes" id="UP000789525"/>
    </source>
</evidence>
<feature type="non-terminal residue" evidence="1">
    <location>
        <position position="115"/>
    </location>
</feature>
<keyword evidence="2" id="KW-1185">Reference proteome</keyword>
<reference evidence="1" key="1">
    <citation type="submission" date="2021-06" db="EMBL/GenBank/DDBJ databases">
        <authorList>
            <person name="Kallberg Y."/>
            <person name="Tangrot J."/>
            <person name="Rosling A."/>
        </authorList>
    </citation>
    <scope>NUCLEOTIDE SEQUENCE</scope>
    <source>
        <strain evidence="1">CL356</strain>
    </source>
</reference>
<proteinExistence type="predicted"/>
<name>A0ACA9R1I0_9GLOM</name>
<organism evidence="1 2">
    <name type="scientific">Acaulospora colombiana</name>
    <dbReference type="NCBI Taxonomy" id="27376"/>
    <lineage>
        <taxon>Eukaryota</taxon>
        <taxon>Fungi</taxon>
        <taxon>Fungi incertae sedis</taxon>
        <taxon>Mucoromycota</taxon>
        <taxon>Glomeromycotina</taxon>
        <taxon>Glomeromycetes</taxon>
        <taxon>Diversisporales</taxon>
        <taxon>Acaulosporaceae</taxon>
        <taxon>Acaulospora</taxon>
    </lineage>
</organism>
<gene>
    <name evidence="1" type="ORF">ACOLOM_LOCUS13923</name>
</gene>
<protein>
    <submittedName>
        <fullName evidence="1">14356_t:CDS:1</fullName>
    </submittedName>
</protein>
<feature type="non-terminal residue" evidence="1">
    <location>
        <position position="1"/>
    </location>
</feature>
<comment type="caution">
    <text evidence="1">The sequence shown here is derived from an EMBL/GenBank/DDBJ whole genome shotgun (WGS) entry which is preliminary data.</text>
</comment>
<sequence>VSDVGNSSAAPSLTRMSTYNIRKVTNDIYKRADRFDQDSVTIEWDCITREEEVRDEYAKARRKWADAAYRGDWDEIFKVSLSTALMNSPTIREGWPMRRDYFLKASSRTPQRDLQ</sequence>